<protein>
    <recommendedName>
        <fullName evidence="1">AB hydrolase-1 domain-containing protein</fullName>
    </recommendedName>
</protein>
<dbReference type="Pfam" id="PF12697">
    <property type="entry name" value="Abhydrolase_6"/>
    <property type="match status" value="1"/>
</dbReference>
<dbReference type="OrthoDB" id="1263307at2759"/>
<feature type="domain" description="AB hydrolase-1" evidence="1">
    <location>
        <begin position="8"/>
        <end position="251"/>
    </location>
</feature>
<evidence type="ECO:0000313" key="3">
    <source>
        <dbReference type="Proteomes" id="UP001140560"/>
    </source>
</evidence>
<reference evidence="2" key="1">
    <citation type="submission" date="2022-10" db="EMBL/GenBank/DDBJ databases">
        <title>Tapping the CABI collections for fungal endophytes: first genome assemblies for Collariella, Neodidymelliopsis, Ascochyta clinopodiicola, Didymella pomorum, Didymosphaeria variabile, Neocosmospora piperis and Neocucurbitaria cava.</title>
        <authorList>
            <person name="Hill R."/>
        </authorList>
    </citation>
    <scope>NUCLEOTIDE SEQUENCE</scope>
    <source>
        <strain evidence="2">IMI 356814</strain>
    </source>
</reference>
<gene>
    <name evidence="2" type="ORF">N0V83_007841</name>
</gene>
<dbReference type="EMBL" id="JAPEUY010000014">
    <property type="protein sequence ID" value="KAJ4366205.1"/>
    <property type="molecule type" value="Genomic_DNA"/>
</dbReference>
<proteinExistence type="predicted"/>
<dbReference type="Proteomes" id="UP001140560">
    <property type="component" value="Unassembled WGS sequence"/>
</dbReference>
<dbReference type="SUPFAM" id="SSF53474">
    <property type="entry name" value="alpha/beta-Hydrolases"/>
    <property type="match status" value="1"/>
</dbReference>
<organism evidence="2 3">
    <name type="scientific">Neocucurbitaria cava</name>
    <dbReference type="NCBI Taxonomy" id="798079"/>
    <lineage>
        <taxon>Eukaryota</taxon>
        <taxon>Fungi</taxon>
        <taxon>Dikarya</taxon>
        <taxon>Ascomycota</taxon>
        <taxon>Pezizomycotina</taxon>
        <taxon>Dothideomycetes</taxon>
        <taxon>Pleosporomycetidae</taxon>
        <taxon>Pleosporales</taxon>
        <taxon>Pleosporineae</taxon>
        <taxon>Cucurbitariaceae</taxon>
        <taxon>Neocucurbitaria</taxon>
    </lineage>
</organism>
<dbReference type="PANTHER" id="PTHR37017:SF10">
    <property type="entry name" value="AB HYDROLASE-1 DOMAIN-CONTAINING PROTEIN"/>
    <property type="match status" value="1"/>
</dbReference>
<dbReference type="AlphaFoldDB" id="A0A9W8Y5K2"/>
<comment type="caution">
    <text evidence="2">The sequence shown here is derived from an EMBL/GenBank/DDBJ whole genome shotgun (WGS) entry which is preliminary data.</text>
</comment>
<dbReference type="Gene3D" id="3.40.50.1820">
    <property type="entry name" value="alpha/beta hydrolase"/>
    <property type="match status" value="1"/>
</dbReference>
<dbReference type="InterPro" id="IPR000073">
    <property type="entry name" value="AB_hydrolase_1"/>
</dbReference>
<evidence type="ECO:0000313" key="2">
    <source>
        <dbReference type="EMBL" id="KAJ4366205.1"/>
    </source>
</evidence>
<accession>A0A9W8Y5K2</accession>
<dbReference type="InterPro" id="IPR029058">
    <property type="entry name" value="AB_hydrolase_fold"/>
</dbReference>
<dbReference type="PANTHER" id="PTHR37017">
    <property type="entry name" value="AB HYDROLASE-1 DOMAIN-CONTAINING PROTEIN-RELATED"/>
    <property type="match status" value="1"/>
</dbReference>
<sequence>MANSKPIVLIIGGGWHTKKSYSKLAAALEASGFEVHVPGHPSMNGSQPPNADLDTDSAHIRSYAEDLLKDGRKVIALMHSYGGQVGTNALHGLALKDRAKLELNGGISNLIYMTACTLPEGKAMIDMVKYHGHEELMPLAFDFADDMTCVSRDPKTLLIGADSGVSDQELEEYLSTLVRWNGQCMYDAMTTDRAAWRDIPTTYVYTTKDMTIPLAYQKWLVEEIRKEGVEVQTATVETGHCPNLSAAGEIAGIVERVAKGGILDTQREREGETRSKDDVKDAILGVDAAAKR</sequence>
<dbReference type="InterPro" id="IPR052897">
    <property type="entry name" value="Sec-Metab_Biosynth_Hydrolase"/>
</dbReference>
<keyword evidence="3" id="KW-1185">Reference proteome</keyword>
<name>A0A9W8Y5K2_9PLEO</name>
<evidence type="ECO:0000259" key="1">
    <source>
        <dbReference type="Pfam" id="PF12697"/>
    </source>
</evidence>